<dbReference type="Proteomes" id="UP000294933">
    <property type="component" value="Unassembled WGS sequence"/>
</dbReference>
<gene>
    <name evidence="1" type="ORF">BD410DRAFT_701235</name>
</gene>
<dbReference type="STRING" id="50990.A0A4Y7PFL6"/>
<feature type="non-terminal residue" evidence="1">
    <location>
        <position position="144"/>
    </location>
</feature>
<protein>
    <recommendedName>
        <fullName evidence="3">BTB domain-containing protein</fullName>
    </recommendedName>
</protein>
<evidence type="ECO:0000313" key="2">
    <source>
        <dbReference type="Proteomes" id="UP000294933"/>
    </source>
</evidence>
<accession>A0A4Y7PFL6</accession>
<feature type="non-terminal residue" evidence="1">
    <location>
        <position position="1"/>
    </location>
</feature>
<dbReference type="EMBL" id="ML170380">
    <property type="protein sequence ID" value="TDL14167.1"/>
    <property type="molecule type" value="Genomic_DNA"/>
</dbReference>
<reference evidence="1 2" key="1">
    <citation type="submission" date="2018-06" db="EMBL/GenBank/DDBJ databases">
        <title>A transcriptomic atlas of mushroom development highlights an independent origin of complex multicellularity.</title>
        <authorList>
            <consortium name="DOE Joint Genome Institute"/>
            <person name="Krizsan K."/>
            <person name="Almasi E."/>
            <person name="Merenyi Z."/>
            <person name="Sahu N."/>
            <person name="Viragh M."/>
            <person name="Koszo T."/>
            <person name="Mondo S."/>
            <person name="Kiss B."/>
            <person name="Balint B."/>
            <person name="Kues U."/>
            <person name="Barry K."/>
            <person name="Hegedus J.C."/>
            <person name="Henrissat B."/>
            <person name="Johnson J."/>
            <person name="Lipzen A."/>
            <person name="Ohm R."/>
            <person name="Nagy I."/>
            <person name="Pangilinan J."/>
            <person name="Yan J."/>
            <person name="Xiong Y."/>
            <person name="Grigoriev I.V."/>
            <person name="Hibbett D.S."/>
            <person name="Nagy L.G."/>
        </authorList>
    </citation>
    <scope>NUCLEOTIDE SEQUENCE [LARGE SCALE GENOMIC DNA]</scope>
    <source>
        <strain evidence="1 2">SZMC22713</strain>
    </source>
</reference>
<proteinExistence type="predicted"/>
<dbReference type="AlphaFoldDB" id="A0A4Y7PFL6"/>
<evidence type="ECO:0008006" key="3">
    <source>
        <dbReference type="Google" id="ProtNLM"/>
    </source>
</evidence>
<sequence>VEQCLFKVPRIYFEQSEIFRDTFTLPWGDPADDGTSDETPLCLVGVKAQDFRSFLRLLISLPSDGGEPNFAKEGWLGVLKLSDMWKFQKIRELSINKLGHTSMDAVERVFLGRGYGIDDWVLRGLAHLAEREGSLSLIEAEELG</sequence>
<organism evidence="1 2">
    <name type="scientific">Rickenella mellea</name>
    <dbReference type="NCBI Taxonomy" id="50990"/>
    <lineage>
        <taxon>Eukaryota</taxon>
        <taxon>Fungi</taxon>
        <taxon>Dikarya</taxon>
        <taxon>Basidiomycota</taxon>
        <taxon>Agaricomycotina</taxon>
        <taxon>Agaricomycetes</taxon>
        <taxon>Hymenochaetales</taxon>
        <taxon>Rickenellaceae</taxon>
        <taxon>Rickenella</taxon>
    </lineage>
</organism>
<dbReference type="OrthoDB" id="3199068at2759"/>
<name>A0A4Y7PFL6_9AGAM</name>
<dbReference type="VEuPathDB" id="FungiDB:BD410DRAFT_701235"/>
<keyword evidence="2" id="KW-1185">Reference proteome</keyword>
<evidence type="ECO:0000313" key="1">
    <source>
        <dbReference type="EMBL" id="TDL14167.1"/>
    </source>
</evidence>